<dbReference type="GO" id="GO:0004386">
    <property type="term" value="F:helicase activity"/>
    <property type="evidence" value="ECO:0007669"/>
    <property type="project" value="UniProtKB-KW"/>
</dbReference>
<keyword evidence="2" id="KW-0547">Nucleotide-binding</keyword>
<evidence type="ECO:0000256" key="2">
    <source>
        <dbReference type="ARBA" id="ARBA00022806"/>
    </source>
</evidence>
<protein>
    <recommendedName>
        <fullName evidence="4">PD-(D/E)XK endonuclease-like domain-containing protein</fullName>
    </recommendedName>
</protein>
<evidence type="ECO:0000256" key="3">
    <source>
        <dbReference type="ARBA" id="ARBA00023204"/>
    </source>
</evidence>
<dbReference type="InterPro" id="IPR011335">
    <property type="entry name" value="Restrct_endonuc-II-like"/>
</dbReference>
<gene>
    <name evidence="5" type="ordered locus">Afer_0757</name>
</gene>
<dbReference type="STRING" id="525909.Afer_0757"/>
<dbReference type="Gene3D" id="3.90.320.10">
    <property type="match status" value="1"/>
</dbReference>
<proteinExistence type="predicted"/>
<dbReference type="InterPro" id="IPR038726">
    <property type="entry name" value="PDDEXK_AddAB-type"/>
</dbReference>
<dbReference type="KEGG" id="afo:Afer_0757"/>
<evidence type="ECO:0000256" key="1">
    <source>
        <dbReference type="ARBA" id="ARBA00022763"/>
    </source>
</evidence>
<dbReference type="eggNOG" id="COG2887">
    <property type="taxonomic scope" value="Bacteria"/>
</dbReference>
<keyword evidence="2" id="KW-0067">ATP-binding</keyword>
<dbReference type="HOGENOM" id="CLU_049030_0_0_11"/>
<dbReference type="RefSeq" id="WP_015798194.1">
    <property type="nucleotide sequence ID" value="NC_013124.1"/>
</dbReference>
<dbReference type="AlphaFoldDB" id="C7LY97"/>
<accession>C7LY97</accession>
<sequence length="259" mass="28358">MPLAPPATLTPTKATAFSDCPFAFRRSVIDGVRTPPTRPLAVGTLVHAALEDFYRREPDRRSEAALNEAVDTAVRAAACDDELGAYVAELDDRERAALYRSITTLSRTILDLEDPARVRAIGTELRLEATIEGVHVRGVIDRLDLDDEGDLVVVDYKTGRTPPPSHQDARLGGVLTYALLVSVLFGRVPRLVRLVYLGDGSVIERAPSAQMLRGVATRLRALWHAIERACDREDFPPRPSRLCGSCPHRDVCPAMGAAR</sequence>
<dbReference type="GO" id="GO:0006281">
    <property type="term" value="P:DNA repair"/>
    <property type="evidence" value="ECO:0007669"/>
    <property type="project" value="UniProtKB-KW"/>
</dbReference>
<keyword evidence="2" id="KW-0347">Helicase</keyword>
<keyword evidence="6" id="KW-1185">Reference proteome</keyword>
<reference evidence="5 6" key="1">
    <citation type="journal article" date="2009" name="Stand. Genomic Sci.">
        <title>Complete genome sequence of Acidimicrobium ferrooxidans type strain (ICP).</title>
        <authorList>
            <person name="Clum A."/>
            <person name="Nolan M."/>
            <person name="Lang E."/>
            <person name="Glavina Del Rio T."/>
            <person name="Tice H."/>
            <person name="Copeland A."/>
            <person name="Cheng J.F."/>
            <person name="Lucas S."/>
            <person name="Chen F."/>
            <person name="Bruce D."/>
            <person name="Goodwin L."/>
            <person name="Pitluck S."/>
            <person name="Ivanova N."/>
            <person name="Mavrommatis K."/>
            <person name="Mikhailova N."/>
            <person name="Pati A."/>
            <person name="Chen A."/>
            <person name="Palaniappan K."/>
            <person name="Goker M."/>
            <person name="Spring S."/>
            <person name="Land M."/>
            <person name="Hauser L."/>
            <person name="Chang Y.J."/>
            <person name="Jeffries C.C."/>
            <person name="Chain P."/>
            <person name="Bristow J."/>
            <person name="Eisen J.A."/>
            <person name="Markowitz V."/>
            <person name="Hugenholtz P."/>
            <person name="Kyrpides N.C."/>
            <person name="Klenk H.P."/>
            <person name="Lapidus A."/>
        </authorList>
    </citation>
    <scope>NUCLEOTIDE SEQUENCE [LARGE SCALE GENOMIC DNA]</scope>
    <source>
        <strain evidence="6">DSM 10331 / JCM 15462 / NBRC 103882 / ICP</strain>
    </source>
</reference>
<dbReference type="OrthoDB" id="9791397at2"/>
<evidence type="ECO:0000313" key="6">
    <source>
        <dbReference type="Proteomes" id="UP000000771"/>
    </source>
</evidence>
<feature type="domain" description="PD-(D/E)XK endonuclease-like" evidence="4">
    <location>
        <begin position="8"/>
        <end position="253"/>
    </location>
</feature>
<name>C7LY97_ACIFD</name>
<dbReference type="Pfam" id="PF12705">
    <property type="entry name" value="PDDEXK_1"/>
    <property type="match status" value="1"/>
</dbReference>
<dbReference type="SUPFAM" id="SSF52980">
    <property type="entry name" value="Restriction endonuclease-like"/>
    <property type="match status" value="1"/>
</dbReference>
<keyword evidence="1" id="KW-0227">DNA damage</keyword>
<dbReference type="EMBL" id="CP001631">
    <property type="protein sequence ID" value="ACU53705.1"/>
    <property type="molecule type" value="Genomic_DNA"/>
</dbReference>
<dbReference type="Proteomes" id="UP000000771">
    <property type="component" value="Chromosome"/>
</dbReference>
<keyword evidence="2" id="KW-0378">Hydrolase</keyword>
<evidence type="ECO:0000313" key="5">
    <source>
        <dbReference type="EMBL" id="ACU53705.1"/>
    </source>
</evidence>
<evidence type="ECO:0000259" key="4">
    <source>
        <dbReference type="Pfam" id="PF12705"/>
    </source>
</evidence>
<organism evidence="5 6">
    <name type="scientific">Acidimicrobium ferrooxidans (strain DSM 10331 / JCM 15462 / NBRC 103882 / ICP)</name>
    <dbReference type="NCBI Taxonomy" id="525909"/>
    <lineage>
        <taxon>Bacteria</taxon>
        <taxon>Bacillati</taxon>
        <taxon>Actinomycetota</taxon>
        <taxon>Acidimicrobiia</taxon>
        <taxon>Acidimicrobiales</taxon>
        <taxon>Acidimicrobiaceae</taxon>
        <taxon>Acidimicrobium</taxon>
    </lineage>
</organism>
<dbReference type="InterPro" id="IPR011604">
    <property type="entry name" value="PDDEXK-like_dom_sf"/>
</dbReference>
<keyword evidence="3" id="KW-0234">DNA repair</keyword>